<dbReference type="GO" id="GO:0005667">
    <property type="term" value="C:transcription regulator complex"/>
    <property type="evidence" value="ECO:0007669"/>
    <property type="project" value="TreeGrafter"/>
</dbReference>
<dbReference type="InterPro" id="IPR010919">
    <property type="entry name" value="SAND-like_dom_sf"/>
</dbReference>
<keyword evidence="6" id="KW-0539">Nucleus</keyword>
<dbReference type="GO" id="GO:0000122">
    <property type="term" value="P:negative regulation of transcription by RNA polymerase II"/>
    <property type="evidence" value="ECO:0007669"/>
    <property type="project" value="TreeGrafter"/>
</dbReference>
<feature type="compositionally biased region" description="Acidic residues" evidence="8">
    <location>
        <begin position="462"/>
        <end position="485"/>
    </location>
</feature>
<dbReference type="Proteomes" id="UP000694867">
    <property type="component" value="Unplaced"/>
</dbReference>
<keyword evidence="5" id="KW-0804">Transcription</keyword>
<comment type="similarity">
    <text evidence="2">Belongs to the SKI family.</text>
</comment>
<dbReference type="InterPro" id="IPR014890">
    <property type="entry name" value="c-SKI_SMAD4-bd_dom"/>
</dbReference>
<keyword evidence="4" id="KW-0805">Transcription regulation</keyword>
<dbReference type="Pfam" id="PF08782">
    <property type="entry name" value="c-SKI_SMAD_bind"/>
    <property type="match status" value="1"/>
</dbReference>
<dbReference type="InterPro" id="IPR003380">
    <property type="entry name" value="SKI/SNO/DAC"/>
</dbReference>
<keyword evidence="10" id="KW-1185">Reference proteome</keyword>
<dbReference type="CTD" id="43835"/>
<evidence type="ECO:0000256" key="2">
    <source>
        <dbReference type="ARBA" id="ARBA00009513"/>
    </source>
</evidence>
<dbReference type="RefSeq" id="XP_028967095.1">
    <property type="nucleotide sequence ID" value="XM_029111262.1"/>
</dbReference>
<feature type="region of interest" description="Disordered" evidence="8">
    <location>
        <begin position="61"/>
        <end position="88"/>
    </location>
</feature>
<dbReference type="GeneID" id="100897862"/>
<evidence type="ECO:0000256" key="8">
    <source>
        <dbReference type="SAM" id="MobiDB-lite"/>
    </source>
</evidence>
<dbReference type="PANTHER" id="PTHR10005">
    <property type="entry name" value="SKI ONCOGENE-RELATED"/>
    <property type="match status" value="1"/>
</dbReference>
<proteinExistence type="inferred from homology"/>
<dbReference type="CDD" id="cd21080">
    <property type="entry name" value="DHD_Skor"/>
    <property type="match status" value="1"/>
</dbReference>
<dbReference type="SMART" id="SM01046">
    <property type="entry name" value="c-SKI_SMAD_bind"/>
    <property type="match status" value="1"/>
</dbReference>
<evidence type="ECO:0000256" key="7">
    <source>
        <dbReference type="SAM" id="Coils"/>
    </source>
</evidence>
<keyword evidence="7" id="KW-0175">Coiled coil</keyword>
<evidence type="ECO:0000256" key="3">
    <source>
        <dbReference type="ARBA" id="ARBA00022491"/>
    </source>
</evidence>
<dbReference type="Gene3D" id="3.10.390.10">
    <property type="entry name" value="SAND domain-like"/>
    <property type="match status" value="1"/>
</dbReference>
<reference evidence="11" key="1">
    <citation type="submission" date="2025-08" db="UniProtKB">
        <authorList>
            <consortium name="RefSeq"/>
        </authorList>
    </citation>
    <scope>IDENTIFICATION</scope>
</reference>
<dbReference type="InterPro" id="IPR023216">
    <property type="entry name" value="Tscrpt_reg_SKI_SnoN"/>
</dbReference>
<feature type="compositionally biased region" description="Basic and acidic residues" evidence="8">
    <location>
        <begin position="487"/>
        <end position="512"/>
    </location>
</feature>
<evidence type="ECO:0000313" key="10">
    <source>
        <dbReference type="Proteomes" id="UP000694867"/>
    </source>
</evidence>
<feature type="coiled-coil region" evidence="7">
    <location>
        <begin position="534"/>
        <end position="618"/>
    </location>
</feature>
<evidence type="ECO:0000256" key="6">
    <source>
        <dbReference type="ARBA" id="ARBA00023242"/>
    </source>
</evidence>
<evidence type="ECO:0000256" key="1">
    <source>
        <dbReference type="ARBA" id="ARBA00004123"/>
    </source>
</evidence>
<feature type="compositionally biased region" description="Low complexity" evidence="8">
    <location>
        <begin position="308"/>
        <end position="325"/>
    </location>
</feature>
<dbReference type="GO" id="GO:0030514">
    <property type="term" value="P:negative regulation of BMP signaling pathway"/>
    <property type="evidence" value="ECO:0007669"/>
    <property type="project" value="TreeGrafter"/>
</dbReference>
<evidence type="ECO:0000313" key="11">
    <source>
        <dbReference type="RefSeq" id="XP_028967095.1"/>
    </source>
</evidence>
<protein>
    <submittedName>
        <fullName evidence="11">SKI family transcriptional corepressor 1</fullName>
    </submittedName>
</protein>
<dbReference type="InterPro" id="IPR009061">
    <property type="entry name" value="DNA-bd_dom_put_sf"/>
</dbReference>
<keyword evidence="3" id="KW-0678">Repressor</keyword>
<feature type="region of interest" description="Disordered" evidence="8">
    <location>
        <begin position="308"/>
        <end position="334"/>
    </location>
</feature>
<dbReference type="FunFam" id="3.10.260.20:FF:000003">
    <property type="entry name" value="SKI family transcriptional corepressor 1 homolog-B-like"/>
    <property type="match status" value="1"/>
</dbReference>
<evidence type="ECO:0000259" key="9">
    <source>
        <dbReference type="SMART" id="SM01046"/>
    </source>
</evidence>
<evidence type="ECO:0000256" key="4">
    <source>
        <dbReference type="ARBA" id="ARBA00023015"/>
    </source>
</evidence>
<feature type="compositionally biased region" description="Polar residues" evidence="8">
    <location>
        <begin position="66"/>
        <end position="80"/>
    </location>
</feature>
<dbReference type="KEGG" id="goe:100897862"/>
<gene>
    <name evidence="11" type="primary">LOC100897862</name>
</gene>
<name>A0AAJ7WHF7_9ACAR</name>
<evidence type="ECO:0000256" key="5">
    <source>
        <dbReference type="ARBA" id="ARBA00023163"/>
    </source>
</evidence>
<dbReference type="Pfam" id="PF02437">
    <property type="entry name" value="Ski_Sno_DHD"/>
    <property type="match status" value="1"/>
</dbReference>
<dbReference type="GO" id="GO:0000978">
    <property type="term" value="F:RNA polymerase II cis-regulatory region sequence-specific DNA binding"/>
    <property type="evidence" value="ECO:0007669"/>
    <property type="project" value="TreeGrafter"/>
</dbReference>
<feature type="region of interest" description="Disordered" evidence="8">
    <location>
        <begin position="454"/>
        <end position="526"/>
    </location>
</feature>
<dbReference type="InterPro" id="IPR037000">
    <property type="entry name" value="Ski_DNA-bd_sf"/>
</dbReference>
<comment type="subcellular location">
    <subcellularLocation>
        <location evidence="1">Nucleus</location>
    </subcellularLocation>
</comment>
<dbReference type="Gene3D" id="3.10.260.20">
    <property type="entry name" value="Ski"/>
    <property type="match status" value="1"/>
</dbReference>
<dbReference type="AlphaFoldDB" id="A0AAJ7WHF7"/>
<feature type="domain" description="c-SKI SMAD4-binding" evidence="9">
    <location>
        <begin position="207"/>
        <end position="298"/>
    </location>
</feature>
<dbReference type="SUPFAM" id="SSF46955">
    <property type="entry name" value="Putative DNA-binding domain"/>
    <property type="match status" value="1"/>
</dbReference>
<sequence>MAKIGYPIIPLQHRSNCRHSIPPPERMVELKLPSSSPLSSSEGDSAIFLWGRKIEACSPPSALSVEASSSTQQHNAQNGSGDDKESGRRIIRGGNLAAGHPSEVRTVILYGIPIVALLIDGQERLSLAQISNTLLKDFSYNEIHNRRVALGITCVQCTPVQLELLRRAGAMPVSSRRCGMITKREAERLCKSFLTESSPPKLPDNFSFDVVHACAWGCRGSFVPSRYNSSRAKCIKCALCGQFFSPNKFIFHSHRLPEAKYVQPDAANYNSWRRHIRLAGNPLNDVLYAWEDVKAMFNGGSRKRVIVSSSSQNSGSVSDTNSSHHSAAKKVKASTTTSLSDQSLAASATQIGMNFGMNAKNGTDYFASMISSFNFNPDSDHSFMPPMPPLFCLPTSAGPHSKPPINPFADGMLMRRLPFWGSPPSDKIVSSIQDPIQLHRLCMPQLSNLSRRISVSHQANESENEPDVEVNVEEDEEEDIDEVDPLEVGKDETSVQKDDSGASLDVRSDERSTSSPFLPHLDSGNSRTFAHLSKEELRVMLQQETERRRRAEKEVGSVRETLEEQLRKESSYKEAFAKQLQVVRDAFSQELEQERKTRISAQQKVKEAHETLQQLRADFRNVAYVSPRNMEIVKHE</sequence>
<dbReference type="GO" id="GO:0000981">
    <property type="term" value="F:DNA-binding transcription factor activity, RNA polymerase II-specific"/>
    <property type="evidence" value="ECO:0007669"/>
    <property type="project" value="TreeGrafter"/>
</dbReference>
<dbReference type="PANTHER" id="PTHR10005:SF26">
    <property type="entry name" value="CORL"/>
    <property type="match status" value="1"/>
</dbReference>
<dbReference type="GO" id="GO:0005737">
    <property type="term" value="C:cytoplasm"/>
    <property type="evidence" value="ECO:0007669"/>
    <property type="project" value="TreeGrafter"/>
</dbReference>
<dbReference type="SUPFAM" id="SSF63763">
    <property type="entry name" value="SAND domain-like"/>
    <property type="match status" value="1"/>
</dbReference>
<organism evidence="10 11">
    <name type="scientific">Galendromus occidentalis</name>
    <name type="common">western predatory mite</name>
    <dbReference type="NCBI Taxonomy" id="34638"/>
    <lineage>
        <taxon>Eukaryota</taxon>
        <taxon>Metazoa</taxon>
        <taxon>Ecdysozoa</taxon>
        <taxon>Arthropoda</taxon>
        <taxon>Chelicerata</taxon>
        <taxon>Arachnida</taxon>
        <taxon>Acari</taxon>
        <taxon>Parasitiformes</taxon>
        <taxon>Mesostigmata</taxon>
        <taxon>Gamasina</taxon>
        <taxon>Phytoseioidea</taxon>
        <taxon>Phytoseiidae</taxon>
        <taxon>Typhlodrominae</taxon>
        <taxon>Galendromus</taxon>
    </lineage>
</organism>
<dbReference type="FunFam" id="3.10.390.10:FF:000001">
    <property type="entry name" value="SKI family transcriptional corepressor 1"/>
    <property type="match status" value="1"/>
</dbReference>
<dbReference type="GO" id="GO:0046332">
    <property type="term" value="F:SMAD binding"/>
    <property type="evidence" value="ECO:0007669"/>
    <property type="project" value="InterPro"/>
</dbReference>
<dbReference type="GO" id="GO:0005634">
    <property type="term" value="C:nucleus"/>
    <property type="evidence" value="ECO:0007669"/>
    <property type="project" value="UniProtKB-SubCell"/>
</dbReference>
<accession>A0AAJ7WHF7</accession>